<keyword evidence="2" id="KW-0902">Two-component regulatory system</keyword>
<keyword evidence="3" id="KW-0805">Transcription regulation</keyword>
<gene>
    <name evidence="8" type="ORF">NIES2135_31750</name>
</gene>
<reference evidence="8 9" key="1">
    <citation type="submission" date="2017-06" db="EMBL/GenBank/DDBJ databases">
        <title>Genome sequencing of cyanobaciteial culture collection at National Institute for Environmental Studies (NIES).</title>
        <authorList>
            <person name="Hirose Y."/>
            <person name="Shimura Y."/>
            <person name="Fujisawa T."/>
            <person name="Nakamura Y."/>
            <person name="Kawachi M."/>
        </authorList>
    </citation>
    <scope>NUCLEOTIDE SEQUENCE [LARGE SCALE GENOMIC DNA]</scope>
    <source>
        <strain evidence="8 9">NIES-2135</strain>
    </source>
</reference>
<dbReference type="Pfam" id="PF00072">
    <property type="entry name" value="Response_reg"/>
    <property type="match status" value="1"/>
</dbReference>
<dbReference type="Proteomes" id="UP000217895">
    <property type="component" value="Chromosome"/>
</dbReference>
<keyword evidence="1 6" id="KW-0597">Phosphoprotein</keyword>
<dbReference type="InterPro" id="IPR039420">
    <property type="entry name" value="WalR-like"/>
</dbReference>
<dbReference type="GO" id="GO:0032993">
    <property type="term" value="C:protein-DNA complex"/>
    <property type="evidence" value="ECO:0007669"/>
    <property type="project" value="TreeGrafter"/>
</dbReference>
<dbReference type="PANTHER" id="PTHR48111:SF1">
    <property type="entry name" value="TWO-COMPONENT RESPONSE REGULATOR ORR33"/>
    <property type="match status" value="1"/>
</dbReference>
<dbReference type="GO" id="GO:0000976">
    <property type="term" value="F:transcription cis-regulatory region binding"/>
    <property type="evidence" value="ECO:0007669"/>
    <property type="project" value="TreeGrafter"/>
</dbReference>
<dbReference type="GO" id="GO:0006355">
    <property type="term" value="P:regulation of DNA-templated transcription"/>
    <property type="evidence" value="ECO:0007669"/>
    <property type="project" value="TreeGrafter"/>
</dbReference>
<dbReference type="SMART" id="SM00448">
    <property type="entry name" value="REC"/>
    <property type="match status" value="1"/>
</dbReference>
<dbReference type="PANTHER" id="PTHR48111">
    <property type="entry name" value="REGULATOR OF RPOS"/>
    <property type="match status" value="1"/>
</dbReference>
<organism evidence="8 9">
    <name type="scientific">Leptolyngbya boryana NIES-2135</name>
    <dbReference type="NCBI Taxonomy" id="1973484"/>
    <lineage>
        <taxon>Bacteria</taxon>
        <taxon>Bacillati</taxon>
        <taxon>Cyanobacteriota</taxon>
        <taxon>Cyanophyceae</taxon>
        <taxon>Leptolyngbyales</taxon>
        <taxon>Leptolyngbyaceae</taxon>
        <taxon>Leptolyngbya group</taxon>
        <taxon>Leptolyngbya</taxon>
    </lineage>
</organism>
<evidence type="ECO:0000256" key="3">
    <source>
        <dbReference type="ARBA" id="ARBA00023015"/>
    </source>
</evidence>
<evidence type="ECO:0000313" key="9">
    <source>
        <dbReference type="Proteomes" id="UP000217895"/>
    </source>
</evidence>
<feature type="domain" description="Response regulatory" evidence="7">
    <location>
        <begin position="3"/>
        <end position="116"/>
    </location>
</feature>
<evidence type="ECO:0000256" key="5">
    <source>
        <dbReference type="ARBA" id="ARBA00023163"/>
    </source>
</evidence>
<evidence type="ECO:0000256" key="4">
    <source>
        <dbReference type="ARBA" id="ARBA00023125"/>
    </source>
</evidence>
<dbReference type="GO" id="GO:0000156">
    <property type="term" value="F:phosphorelay response regulator activity"/>
    <property type="evidence" value="ECO:0007669"/>
    <property type="project" value="TreeGrafter"/>
</dbReference>
<dbReference type="InterPro" id="IPR011006">
    <property type="entry name" value="CheY-like_superfamily"/>
</dbReference>
<feature type="modified residue" description="4-aspartylphosphate" evidence="6">
    <location>
        <position position="52"/>
    </location>
</feature>
<dbReference type="GO" id="GO:0005829">
    <property type="term" value="C:cytosol"/>
    <property type="evidence" value="ECO:0007669"/>
    <property type="project" value="TreeGrafter"/>
</dbReference>
<dbReference type="SUPFAM" id="SSF52172">
    <property type="entry name" value="CheY-like"/>
    <property type="match status" value="1"/>
</dbReference>
<protein>
    <submittedName>
        <fullName evidence="8">Two component transcriptional regulator, LuxR family protein</fullName>
    </submittedName>
</protein>
<evidence type="ECO:0000313" key="8">
    <source>
        <dbReference type="EMBL" id="BAY56344.1"/>
    </source>
</evidence>
<keyword evidence="9" id="KW-1185">Reference proteome</keyword>
<evidence type="ECO:0000256" key="6">
    <source>
        <dbReference type="PROSITE-ProRule" id="PRU00169"/>
    </source>
</evidence>
<evidence type="ECO:0000256" key="1">
    <source>
        <dbReference type="ARBA" id="ARBA00022553"/>
    </source>
</evidence>
<dbReference type="AlphaFoldDB" id="A0A1Z4JHW8"/>
<name>A0A1Z4JHW8_LEPBY</name>
<dbReference type="InterPro" id="IPR001789">
    <property type="entry name" value="Sig_transdc_resp-reg_receiver"/>
</dbReference>
<proteinExistence type="predicted"/>
<dbReference type="EMBL" id="AP018203">
    <property type="protein sequence ID" value="BAY56344.1"/>
    <property type="molecule type" value="Genomic_DNA"/>
</dbReference>
<dbReference type="PROSITE" id="PS50110">
    <property type="entry name" value="RESPONSE_REGULATORY"/>
    <property type="match status" value="1"/>
</dbReference>
<keyword evidence="5" id="KW-0804">Transcription</keyword>
<keyword evidence="4" id="KW-0238">DNA-binding</keyword>
<evidence type="ECO:0000259" key="7">
    <source>
        <dbReference type="PROSITE" id="PS50110"/>
    </source>
</evidence>
<accession>A0A1Z4JHW8</accession>
<sequence>MRKALIIAADAALGSALTNWLALDEFETIVAWDSFIGLRLAQDHQPDLILCDVSMPELDGFGILDELQINPAEKKPWIVLIGQSDDASRAFAAGANGFLFKSTALSNVLRSMQSYTCKIQQDSEPK</sequence>
<dbReference type="Gene3D" id="3.40.50.2300">
    <property type="match status" value="1"/>
</dbReference>
<evidence type="ECO:0000256" key="2">
    <source>
        <dbReference type="ARBA" id="ARBA00023012"/>
    </source>
</evidence>